<feature type="transmembrane region" description="Helical" evidence="1">
    <location>
        <begin position="55"/>
        <end position="77"/>
    </location>
</feature>
<organism evidence="2 3">
    <name type="scientific">Burkholderia cepacia</name>
    <name type="common">Pseudomonas cepacia</name>
    <dbReference type="NCBI Taxonomy" id="292"/>
    <lineage>
        <taxon>Bacteria</taxon>
        <taxon>Pseudomonadati</taxon>
        <taxon>Pseudomonadota</taxon>
        <taxon>Betaproteobacteria</taxon>
        <taxon>Burkholderiales</taxon>
        <taxon>Burkholderiaceae</taxon>
        <taxon>Burkholderia</taxon>
        <taxon>Burkholderia cepacia complex</taxon>
    </lineage>
</organism>
<accession>A0A118KH80</accession>
<sequence>MNNPGLEMAINGVNDLPNVVIYTRWHQAAPLTALFSPLLVVSIFVLFPLPTDGPLLAIAALTVFCIVTPLILAHVVYPPAKDVVHITPDALVFKRYGTVTFDSITTYTLDGLIRLTRRKQPTLALLGNRKTPGYKAFQAALEPAMATWRSHHPTVPIKQSHFHVTRLAKVLGALTVISCVGLAITVVTMKLALASLPALAIGIFGGLRLLASKRQDIQK</sequence>
<evidence type="ECO:0000313" key="2">
    <source>
        <dbReference type="EMBL" id="KVK80087.1"/>
    </source>
</evidence>
<dbReference type="RefSeq" id="WP_059730419.1">
    <property type="nucleotide sequence ID" value="NZ_LOYH01000062.1"/>
</dbReference>
<name>A0A118KH80_BURCE</name>
<comment type="caution">
    <text evidence="2">The sequence shown here is derived from an EMBL/GenBank/DDBJ whole genome shotgun (WGS) entry which is preliminary data.</text>
</comment>
<feature type="transmembrane region" description="Helical" evidence="1">
    <location>
        <begin position="192"/>
        <end position="211"/>
    </location>
</feature>
<evidence type="ECO:0000313" key="3">
    <source>
        <dbReference type="Proteomes" id="UP000069001"/>
    </source>
</evidence>
<keyword evidence="1" id="KW-1133">Transmembrane helix</keyword>
<dbReference type="AlphaFoldDB" id="A0A118KH80"/>
<protein>
    <submittedName>
        <fullName evidence="2">Uncharacterized protein</fullName>
    </submittedName>
</protein>
<dbReference type="Proteomes" id="UP000069001">
    <property type="component" value="Unassembled WGS sequence"/>
</dbReference>
<feature type="transmembrane region" description="Helical" evidence="1">
    <location>
        <begin position="31"/>
        <end position="49"/>
    </location>
</feature>
<evidence type="ECO:0000256" key="1">
    <source>
        <dbReference type="SAM" id="Phobius"/>
    </source>
</evidence>
<dbReference type="EMBL" id="LOYH01000062">
    <property type="protein sequence ID" value="KVK80087.1"/>
    <property type="molecule type" value="Genomic_DNA"/>
</dbReference>
<reference evidence="2 3" key="1">
    <citation type="submission" date="2015-11" db="EMBL/GenBank/DDBJ databases">
        <title>Expanding the genomic diversity of Burkholderia species for the development of highly accurate diagnostics.</title>
        <authorList>
            <person name="Sahl J."/>
            <person name="Keim P."/>
            <person name="Wagner D."/>
        </authorList>
    </citation>
    <scope>NUCLEOTIDE SEQUENCE [LARGE SCALE GENOMIC DNA]</scope>
    <source>
        <strain evidence="2 3">MSMB1302</strain>
    </source>
</reference>
<gene>
    <name evidence="2" type="ORF">WS90_01745</name>
</gene>
<keyword evidence="1" id="KW-0812">Transmembrane</keyword>
<keyword evidence="1" id="KW-0472">Membrane</keyword>
<proteinExistence type="predicted"/>
<feature type="transmembrane region" description="Helical" evidence="1">
    <location>
        <begin position="167"/>
        <end position="186"/>
    </location>
</feature>